<dbReference type="RefSeq" id="WP_072793421.1">
    <property type="nucleotide sequence ID" value="NZ_FQWM01000005.1"/>
</dbReference>
<dbReference type="Proteomes" id="UP000184211">
    <property type="component" value="Unassembled WGS sequence"/>
</dbReference>
<feature type="domain" description="Thioredoxin" evidence="7">
    <location>
        <begin position="31"/>
        <end position="218"/>
    </location>
</feature>
<reference evidence="9" key="1">
    <citation type="submission" date="2016-11" db="EMBL/GenBank/DDBJ databases">
        <authorList>
            <person name="Varghese N."/>
            <person name="Submissions S."/>
        </authorList>
    </citation>
    <scope>NUCLEOTIDE SEQUENCE [LARGE SCALE GENOMIC DNA]</scope>
    <source>
        <strain evidence="9">DSM 28223</strain>
    </source>
</reference>
<proteinExistence type="inferred from homology"/>
<dbReference type="InterPro" id="IPR036249">
    <property type="entry name" value="Thioredoxin-like_sf"/>
</dbReference>
<keyword evidence="3" id="KW-0732">Signal</keyword>
<dbReference type="PANTHER" id="PTHR13887:SF14">
    <property type="entry name" value="DISULFIDE BOND FORMATION PROTEIN D"/>
    <property type="match status" value="1"/>
</dbReference>
<dbReference type="AlphaFoldDB" id="A0A1M5T1N3"/>
<organism evidence="8 9">
    <name type="scientific">Cognatishimia maritima</name>
    <dbReference type="NCBI Taxonomy" id="870908"/>
    <lineage>
        <taxon>Bacteria</taxon>
        <taxon>Pseudomonadati</taxon>
        <taxon>Pseudomonadota</taxon>
        <taxon>Alphaproteobacteria</taxon>
        <taxon>Rhodobacterales</taxon>
        <taxon>Paracoccaceae</taxon>
        <taxon>Cognatishimia</taxon>
    </lineage>
</organism>
<evidence type="ECO:0000256" key="4">
    <source>
        <dbReference type="ARBA" id="ARBA00023002"/>
    </source>
</evidence>
<dbReference type="Pfam" id="PF13462">
    <property type="entry name" value="Thioredoxin_4"/>
    <property type="match status" value="1"/>
</dbReference>
<evidence type="ECO:0000256" key="2">
    <source>
        <dbReference type="ARBA" id="ARBA00005791"/>
    </source>
</evidence>
<dbReference type="CDD" id="cd02972">
    <property type="entry name" value="DsbA_family"/>
    <property type="match status" value="1"/>
</dbReference>
<dbReference type="Gene3D" id="3.40.30.10">
    <property type="entry name" value="Glutaredoxin"/>
    <property type="match status" value="1"/>
</dbReference>
<accession>A0A1M5T1N3</accession>
<keyword evidence="9" id="KW-1185">Reference proteome</keyword>
<keyword evidence="5" id="KW-1015">Disulfide bond</keyword>
<evidence type="ECO:0000256" key="1">
    <source>
        <dbReference type="ARBA" id="ARBA00003565"/>
    </source>
</evidence>
<keyword evidence="4" id="KW-0560">Oxidoreductase</keyword>
<dbReference type="EMBL" id="FQWM01000005">
    <property type="protein sequence ID" value="SHH44689.1"/>
    <property type="molecule type" value="Genomic_DNA"/>
</dbReference>
<protein>
    <submittedName>
        <fullName evidence="8">Protein-disulfide isomerase</fullName>
    </submittedName>
</protein>
<dbReference type="STRING" id="870908.SAMN04488044_2558"/>
<evidence type="ECO:0000313" key="8">
    <source>
        <dbReference type="EMBL" id="SHH44689.1"/>
    </source>
</evidence>
<comment type="similarity">
    <text evidence="2">Belongs to the thioredoxin family. DsbA subfamily.</text>
</comment>
<evidence type="ECO:0000259" key="7">
    <source>
        <dbReference type="PROSITE" id="PS51352"/>
    </source>
</evidence>
<evidence type="ECO:0000256" key="5">
    <source>
        <dbReference type="ARBA" id="ARBA00023157"/>
    </source>
</evidence>
<evidence type="ECO:0000256" key="3">
    <source>
        <dbReference type="ARBA" id="ARBA00022729"/>
    </source>
</evidence>
<keyword evidence="6" id="KW-0676">Redox-active center</keyword>
<dbReference type="SUPFAM" id="SSF52833">
    <property type="entry name" value="Thioredoxin-like"/>
    <property type="match status" value="1"/>
</dbReference>
<evidence type="ECO:0000256" key="6">
    <source>
        <dbReference type="ARBA" id="ARBA00023284"/>
    </source>
</evidence>
<comment type="function">
    <text evidence="1">May be required for disulfide bond formation in some proteins.</text>
</comment>
<dbReference type="PANTHER" id="PTHR13887">
    <property type="entry name" value="GLUTATHIONE S-TRANSFERASE KAPPA"/>
    <property type="match status" value="1"/>
</dbReference>
<evidence type="ECO:0000313" key="9">
    <source>
        <dbReference type="Proteomes" id="UP000184211"/>
    </source>
</evidence>
<gene>
    <name evidence="8" type="ORF">SAMN04488044_2558</name>
</gene>
<name>A0A1M5T1N3_9RHOB</name>
<sequence length="218" mass="23853">MNRLIPIAVALLIGIGGGAFYLSQGSEPAVAQTSVETPDASEMDTSGVQEMILGDAESPITMIEYASFTCPHCASFHENTYPNLKADYIDTGKVKFVFREVYFDRYGLWASMIARCGGQERFFGITDLLMKSQSEWARGDDPVEIADAIRKIGRLAGLQDEALQSCLQDEDNAKTLVAWYQTNAAKDDVTGTPSFVINGTKYSNMSYGDMKAILDGLL</sequence>
<dbReference type="InterPro" id="IPR013766">
    <property type="entry name" value="Thioredoxin_domain"/>
</dbReference>
<dbReference type="OrthoDB" id="8478320at2"/>
<dbReference type="InterPro" id="IPR012336">
    <property type="entry name" value="Thioredoxin-like_fold"/>
</dbReference>
<dbReference type="GO" id="GO:0016853">
    <property type="term" value="F:isomerase activity"/>
    <property type="evidence" value="ECO:0007669"/>
    <property type="project" value="UniProtKB-KW"/>
</dbReference>
<dbReference type="PROSITE" id="PS51352">
    <property type="entry name" value="THIOREDOXIN_2"/>
    <property type="match status" value="1"/>
</dbReference>
<keyword evidence="8" id="KW-0413">Isomerase</keyword>
<dbReference type="GO" id="GO:0016491">
    <property type="term" value="F:oxidoreductase activity"/>
    <property type="evidence" value="ECO:0007669"/>
    <property type="project" value="UniProtKB-KW"/>
</dbReference>